<dbReference type="AlphaFoldDB" id="A0A7W6ER39"/>
<feature type="domain" description="EamA" evidence="7">
    <location>
        <begin position="5"/>
        <end position="136"/>
    </location>
</feature>
<evidence type="ECO:0000313" key="9">
    <source>
        <dbReference type="Proteomes" id="UP000541352"/>
    </source>
</evidence>
<feature type="transmembrane region" description="Helical" evidence="6">
    <location>
        <begin position="180"/>
        <end position="199"/>
    </location>
</feature>
<dbReference type="SUPFAM" id="SSF103481">
    <property type="entry name" value="Multidrug resistance efflux transporter EmrE"/>
    <property type="match status" value="2"/>
</dbReference>
<evidence type="ECO:0000313" key="8">
    <source>
        <dbReference type="EMBL" id="MBB3839117.1"/>
    </source>
</evidence>
<feature type="transmembrane region" description="Helical" evidence="6">
    <location>
        <begin position="147"/>
        <end position="168"/>
    </location>
</feature>
<evidence type="ECO:0000256" key="4">
    <source>
        <dbReference type="ARBA" id="ARBA00022989"/>
    </source>
</evidence>
<comment type="subcellular location">
    <subcellularLocation>
        <location evidence="1">Membrane</location>
        <topology evidence="1">Multi-pass membrane protein</topology>
    </subcellularLocation>
</comment>
<accession>A0A7W6ER39</accession>
<comment type="caution">
    <text evidence="8">The sequence shown here is derived from an EMBL/GenBank/DDBJ whole genome shotgun (WGS) entry which is preliminary data.</text>
</comment>
<dbReference type="PANTHER" id="PTHR32322">
    <property type="entry name" value="INNER MEMBRANE TRANSPORTER"/>
    <property type="match status" value="1"/>
</dbReference>
<dbReference type="GO" id="GO:0016020">
    <property type="term" value="C:membrane"/>
    <property type="evidence" value="ECO:0007669"/>
    <property type="project" value="UniProtKB-SubCell"/>
</dbReference>
<feature type="transmembrane region" description="Helical" evidence="6">
    <location>
        <begin position="241"/>
        <end position="258"/>
    </location>
</feature>
<dbReference type="InterPro" id="IPR037185">
    <property type="entry name" value="EmrE-like"/>
</dbReference>
<keyword evidence="4 6" id="KW-1133">Transmembrane helix</keyword>
<dbReference type="PANTHER" id="PTHR32322:SF2">
    <property type="entry name" value="EAMA DOMAIN-CONTAINING PROTEIN"/>
    <property type="match status" value="1"/>
</dbReference>
<keyword evidence="3 6" id="KW-0812">Transmembrane</keyword>
<evidence type="ECO:0000256" key="3">
    <source>
        <dbReference type="ARBA" id="ARBA00022692"/>
    </source>
</evidence>
<evidence type="ECO:0000259" key="7">
    <source>
        <dbReference type="Pfam" id="PF00892"/>
    </source>
</evidence>
<feature type="transmembrane region" description="Helical" evidence="6">
    <location>
        <begin position="123"/>
        <end position="141"/>
    </location>
</feature>
<gene>
    <name evidence="8" type="ORF">FHS57_003123</name>
</gene>
<organism evidence="8 9">
    <name type="scientific">Runella defluvii</name>
    <dbReference type="NCBI Taxonomy" id="370973"/>
    <lineage>
        <taxon>Bacteria</taxon>
        <taxon>Pseudomonadati</taxon>
        <taxon>Bacteroidota</taxon>
        <taxon>Cytophagia</taxon>
        <taxon>Cytophagales</taxon>
        <taxon>Spirosomataceae</taxon>
        <taxon>Runella</taxon>
    </lineage>
</organism>
<sequence>MKNTLIGILFAMLWASASVATKFGIRSADPLILANVRFLLAGTLMLTFGYTFANSEKTLPRGREWGQLAIFALFNTTLYLSAFVLSMREVSAGIGSLSTATGPLFVIVLSAIWLQRSLKWNEALGVVLGLSGAGLATWPLLQNSFATTRGLAILMAGIVSVSAASVYYARISWRLPNVLINGWQVMLGGIMLLPFTVYFADWEHTRWDAQFWGAVGWLIVPVSVISLQLWFYLLRLDAVRASMWLFLCPVFGFTYSSFFLGEPLSWHTFVGTALVVAGLYVAQRIRARAKGFSKPAFDAEKRERI</sequence>
<dbReference type="RefSeq" id="WP_183975124.1">
    <property type="nucleotide sequence ID" value="NZ_JACIBY010000006.1"/>
</dbReference>
<keyword evidence="5 6" id="KW-0472">Membrane</keyword>
<feature type="transmembrane region" description="Helical" evidence="6">
    <location>
        <begin position="30"/>
        <end position="53"/>
    </location>
</feature>
<feature type="transmembrane region" description="Helical" evidence="6">
    <location>
        <begin position="264"/>
        <end position="282"/>
    </location>
</feature>
<name>A0A7W6ER39_9BACT</name>
<evidence type="ECO:0000256" key="2">
    <source>
        <dbReference type="ARBA" id="ARBA00007362"/>
    </source>
</evidence>
<feature type="domain" description="EamA" evidence="7">
    <location>
        <begin position="150"/>
        <end position="281"/>
    </location>
</feature>
<dbReference type="EMBL" id="JACIBY010000006">
    <property type="protein sequence ID" value="MBB3839117.1"/>
    <property type="molecule type" value="Genomic_DNA"/>
</dbReference>
<comment type="similarity">
    <text evidence="2">Belongs to the EamA transporter family.</text>
</comment>
<dbReference type="InterPro" id="IPR050638">
    <property type="entry name" value="AA-Vitamin_Transporters"/>
</dbReference>
<evidence type="ECO:0000256" key="6">
    <source>
        <dbReference type="SAM" id="Phobius"/>
    </source>
</evidence>
<feature type="transmembrane region" description="Helical" evidence="6">
    <location>
        <begin position="65"/>
        <end position="86"/>
    </location>
</feature>
<protein>
    <submittedName>
        <fullName evidence="8">Drug/metabolite transporter (DMT)-like permease</fullName>
    </submittedName>
</protein>
<dbReference type="Pfam" id="PF00892">
    <property type="entry name" value="EamA"/>
    <property type="match status" value="2"/>
</dbReference>
<dbReference type="Proteomes" id="UP000541352">
    <property type="component" value="Unassembled WGS sequence"/>
</dbReference>
<feature type="transmembrane region" description="Helical" evidence="6">
    <location>
        <begin position="92"/>
        <end position="114"/>
    </location>
</feature>
<proteinExistence type="inferred from homology"/>
<reference evidence="8 9" key="1">
    <citation type="submission" date="2020-08" db="EMBL/GenBank/DDBJ databases">
        <title>Genomic Encyclopedia of Type Strains, Phase IV (KMG-IV): sequencing the most valuable type-strain genomes for metagenomic binning, comparative biology and taxonomic classification.</title>
        <authorList>
            <person name="Goeker M."/>
        </authorList>
    </citation>
    <scope>NUCLEOTIDE SEQUENCE [LARGE SCALE GENOMIC DNA]</scope>
    <source>
        <strain evidence="8 9">DSM 17976</strain>
    </source>
</reference>
<keyword evidence="9" id="KW-1185">Reference proteome</keyword>
<dbReference type="InterPro" id="IPR000620">
    <property type="entry name" value="EamA_dom"/>
</dbReference>
<evidence type="ECO:0000256" key="5">
    <source>
        <dbReference type="ARBA" id="ARBA00023136"/>
    </source>
</evidence>
<feature type="transmembrane region" description="Helical" evidence="6">
    <location>
        <begin position="211"/>
        <end position="234"/>
    </location>
</feature>
<evidence type="ECO:0000256" key="1">
    <source>
        <dbReference type="ARBA" id="ARBA00004141"/>
    </source>
</evidence>